<sequence>MKAYIFSLLAGMLVGAIYSLIHVRSPAPPLVALVGLLGILAGEQIIPVGKQMLAGTGFHVAWQQSKCNQHMFGSLPGRNTGDTARVASANLPEKRS</sequence>
<dbReference type="RefSeq" id="WP_172173819.1">
    <property type="nucleotide sequence ID" value="NZ_WOEZ01000203.1"/>
</dbReference>
<name>A0A972NY43_9BURK</name>
<accession>A0A972NY43</accession>
<reference evidence="3 4" key="1">
    <citation type="submission" date="2019-11" db="EMBL/GenBank/DDBJ databases">
        <title>Metabolism of dissolved organic matter in forest soils.</title>
        <authorList>
            <person name="Cyle K.T."/>
            <person name="Wilhelm R.C."/>
            <person name="Martinez C.E."/>
        </authorList>
    </citation>
    <scope>NUCLEOTIDE SEQUENCE [LARGE SCALE GENOMIC DNA]</scope>
    <source>
        <strain evidence="3 4">5N</strain>
    </source>
</reference>
<keyword evidence="2" id="KW-1133">Transmembrane helix</keyword>
<dbReference type="EMBL" id="WOEZ01000203">
    <property type="protein sequence ID" value="NPT59882.1"/>
    <property type="molecule type" value="Genomic_DNA"/>
</dbReference>
<keyword evidence="2" id="KW-0472">Membrane</keyword>
<protein>
    <submittedName>
        <fullName evidence="3">DUF1427 family protein</fullName>
    </submittedName>
</protein>
<keyword evidence="2" id="KW-0812">Transmembrane</keyword>
<dbReference type="InterPro" id="IPR020017">
    <property type="entry name" value="XapX_domain"/>
</dbReference>
<dbReference type="AlphaFoldDB" id="A0A972NY43"/>
<dbReference type="NCBIfam" id="TIGR03510">
    <property type="entry name" value="XapX"/>
    <property type="match status" value="1"/>
</dbReference>
<feature type="region of interest" description="Disordered" evidence="1">
    <location>
        <begin position="73"/>
        <end position="96"/>
    </location>
</feature>
<evidence type="ECO:0000313" key="4">
    <source>
        <dbReference type="Proteomes" id="UP000655523"/>
    </source>
</evidence>
<evidence type="ECO:0000313" key="3">
    <source>
        <dbReference type="EMBL" id="NPT59882.1"/>
    </source>
</evidence>
<gene>
    <name evidence="3" type="ORF">GNZ13_36360</name>
</gene>
<keyword evidence="4" id="KW-1185">Reference proteome</keyword>
<organism evidence="3 4">
    <name type="scientific">Paraburkholderia elongata</name>
    <dbReference type="NCBI Taxonomy" id="2675747"/>
    <lineage>
        <taxon>Bacteria</taxon>
        <taxon>Pseudomonadati</taxon>
        <taxon>Pseudomonadota</taxon>
        <taxon>Betaproteobacteria</taxon>
        <taxon>Burkholderiales</taxon>
        <taxon>Burkholderiaceae</taxon>
        <taxon>Paraburkholderia</taxon>
    </lineage>
</organism>
<evidence type="ECO:0000256" key="2">
    <source>
        <dbReference type="SAM" id="Phobius"/>
    </source>
</evidence>
<dbReference type="InterPro" id="IPR009872">
    <property type="entry name" value="DUF1427"/>
</dbReference>
<dbReference type="Pfam" id="PF07235">
    <property type="entry name" value="DUF1427"/>
    <property type="match status" value="1"/>
</dbReference>
<evidence type="ECO:0000256" key="1">
    <source>
        <dbReference type="SAM" id="MobiDB-lite"/>
    </source>
</evidence>
<comment type="caution">
    <text evidence="3">The sequence shown here is derived from an EMBL/GenBank/DDBJ whole genome shotgun (WGS) entry which is preliminary data.</text>
</comment>
<dbReference type="Proteomes" id="UP000655523">
    <property type="component" value="Unassembled WGS sequence"/>
</dbReference>
<proteinExistence type="predicted"/>
<feature type="transmembrane region" description="Helical" evidence="2">
    <location>
        <begin position="29"/>
        <end position="46"/>
    </location>
</feature>